<dbReference type="GO" id="GO:0008218">
    <property type="term" value="P:bioluminescence"/>
    <property type="evidence" value="ECO:0007669"/>
    <property type="project" value="UniProtKB-KW"/>
</dbReference>
<dbReference type="PDB" id="6S67">
    <property type="method" value="X-ray"/>
    <property type="resolution" value="2.47 A"/>
    <property type="chains" value="A/B/C/D=1-232"/>
</dbReference>
<evidence type="ECO:0007829" key="6">
    <source>
        <dbReference type="PDB" id="6S67"/>
    </source>
</evidence>
<evidence type="ECO:0000256" key="3">
    <source>
        <dbReference type="ARBA" id="ARBA00023223"/>
    </source>
</evidence>
<evidence type="ECO:0000313" key="5">
    <source>
        <dbReference type="EMBL" id="QEQ56195.1"/>
    </source>
</evidence>
<evidence type="ECO:0000256" key="1">
    <source>
        <dbReference type="ARBA" id="ARBA00008949"/>
    </source>
</evidence>
<dbReference type="PRINTS" id="PR01229">
    <property type="entry name" value="GFLUORESCENT"/>
</dbReference>
<dbReference type="EMBL" id="MN114109">
    <property type="protein sequence ID" value="QEQ56195.1"/>
    <property type="molecule type" value="mRNA"/>
</dbReference>
<dbReference type="FunFam" id="2.40.155.10:FF:000003">
    <property type="entry name" value="Green fluorescent protein"/>
    <property type="match status" value="1"/>
</dbReference>
<evidence type="ECO:0000256" key="2">
    <source>
        <dbReference type="ARBA" id="ARBA00022991"/>
    </source>
</evidence>
<keyword evidence="3" id="KW-0455">Luminescence</keyword>
<sequence>MSYGALLFREKIPYVVEMEGDVEGMKFSVRGKGHGDANTGKIEASFICTTGELPVPWSSILTTVTYGAQCFAKYPNDIKDYPKSAMPEGYVQERTITFENDGVYKTRAEVTYEKGSVYNRVTLNGSGFKKGGNILGKKLEFNYNPHCIYVLPDVQNNGIKCYINIVHDVIGGGQIIAAHQQLNTPLGGGPVDIPHYHHIQAHTILSKDPKETRDHMNVVEVFRAIDCKTAYA</sequence>
<reference evidence="5" key="1">
    <citation type="journal article" date="2019" name="J. ISSAAS">
        <title>Aequorea victoria's secrets.</title>
        <authorList>
            <person name="Lambert G.G."/>
            <person name="Depernet H."/>
            <person name="Gotthard G."/>
            <person name="Schultz D.T."/>
            <person name="Navizet I."/>
            <person name="Lambert T."/>
            <person name="Bindels D.S."/>
            <person name="Levesque V."/>
            <person name="Moffatt J.N."/>
            <person name="Salih A."/>
            <person name="Royant A."/>
            <person name="Shaner N.C."/>
        </authorList>
    </citation>
    <scope>NUCLEOTIDE SEQUENCE</scope>
</reference>
<evidence type="ECO:0000256" key="4">
    <source>
        <dbReference type="ARBA" id="ARBA00023262"/>
    </source>
</evidence>
<organism evidence="5">
    <name type="scientific">Aequorea australis</name>
    <dbReference type="NCBI Taxonomy" id="1246302"/>
    <lineage>
        <taxon>Eukaryota</taxon>
        <taxon>Metazoa</taxon>
        <taxon>Cnidaria</taxon>
        <taxon>Hydrozoa</taxon>
        <taxon>Hydroidolina</taxon>
        <taxon>Leptothecata</taxon>
        <taxon>Aequoreidae</taxon>
        <taxon>Aequorea</taxon>
    </lineage>
</organism>
<dbReference type="Pfam" id="PF01353">
    <property type="entry name" value="GFP"/>
    <property type="match status" value="1"/>
</dbReference>
<name>A0A5J6CYI5_9CNID</name>
<keyword evidence="4" id="KW-0599">Photoprotein</keyword>
<dbReference type="InterPro" id="IPR011584">
    <property type="entry name" value="GFP-related"/>
</dbReference>
<protein>
    <submittedName>
        <fullName evidence="5">Green fluorescent protein FP1</fullName>
    </submittedName>
</protein>
<dbReference type="SUPFAM" id="SSF54511">
    <property type="entry name" value="GFP-like"/>
    <property type="match status" value="1"/>
</dbReference>
<reference evidence="6" key="2">
    <citation type="journal article" date="2020" name="PLoS Biol.">
        <title>Aequorea's secrets revealed: New fluorescent proteins with unique properties for bioimaging and biosensing.</title>
        <authorList>
            <person name="Lambert G.G."/>
            <person name="Depernet H."/>
            <person name="Gotthard G."/>
            <person name="Schultz D.T."/>
            <person name="Navizet I."/>
            <person name="Lambert T."/>
            <person name="Adams S.R."/>
            <person name="Torreblanca-Zanca A."/>
            <person name="Chu M."/>
            <person name="Bindels D.S."/>
            <person name="Levesque V."/>
            <person name="Nero Moffatt J."/>
            <person name="Salih A."/>
            <person name="Royant A."/>
            <person name="Shaner N.C."/>
        </authorList>
    </citation>
    <scope>X-RAY CRYSTALLOGRAPHY (2.47 ANGSTROMS)</scope>
</reference>
<dbReference type="GO" id="GO:0006091">
    <property type="term" value="P:generation of precursor metabolites and energy"/>
    <property type="evidence" value="ECO:0007669"/>
    <property type="project" value="InterPro"/>
</dbReference>
<comment type="similarity">
    <text evidence="1">Belongs to the GFP family.</text>
</comment>
<proteinExistence type="evidence at protein level"/>
<dbReference type="SMR" id="A0A5J6CYI5"/>
<keyword evidence="2" id="KW-0157">Chromophore</keyword>
<accession>A0A5J6CYI5</accession>
<dbReference type="InterPro" id="IPR000786">
    <property type="entry name" value="Green_fluorescent_prot"/>
</dbReference>
<keyword evidence="6" id="KW-0002">3D-structure</keyword>
<dbReference type="Gene3D" id="2.40.155.10">
    <property type="entry name" value="Green fluorescent protein"/>
    <property type="match status" value="2"/>
</dbReference>
<dbReference type="AlphaFoldDB" id="A0A5J6CYI5"/>
<dbReference type="InterPro" id="IPR009017">
    <property type="entry name" value="GFP"/>
</dbReference>